<comment type="caution">
    <text evidence="1">The sequence shown here is derived from an EMBL/GenBank/DDBJ whole genome shotgun (WGS) entry which is preliminary data.</text>
</comment>
<accession>A0ACC1D0Z1</accession>
<sequence length="540" mass="60680">MASEEGTTVELYIYDLTMGFASLFAPAILGRQVEGVWHTAIMAYDREFFYGGGGITSCAPGGTQLGQPHRVERLGDTFVPFEVFVDYIQGLATTTYTPSAYNLLQHNCNHFTDEVAQFLCGVHIPKHILEQPEELLNPNQRSAVQTLLDQLVPGGTGATQSLYTNGVRHARQDSPDYLTLNTQIEEARLQSQELEQRRSTLAEKLARKERKKEKKRKKMQKERGDADDDDEQEMAEAVEAPAALEELSRAGPSSEALELEADERRQEEQRKRNRDPPIVYKDIDGVAEFEKLSKALEGVELTAEERQSVDELQQYLVHGEGSWVLGDDFLAFIGRLLHDERVPSGVRVAALRCLAAGALREDVSLLLHQDRRHHAILNYANEIDRHPVDEQKALALFMCNLFENISSSEWLLYISEWEANGQPLSNIRATTKVCVHSTLSEEPELREVGTALMHNIATKEVKTVVFDEVCVELSMALLQLLLYPPGEEQLFRACKALARLAHHSQEVPQLILMVGPDPAAFRGTSPRIDDQIDLIMKKLK</sequence>
<gene>
    <name evidence="1" type="ORF">K1T71_007521</name>
</gene>
<evidence type="ECO:0000313" key="1">
    <source>
        <dbReference type="EMBL" id="KAJ0177512.1"/>
    </source>
</evidence>
<dbReference type="Proteomes" id="UP000824533">
    <property type="component" value="Linkage Group LG12"/>
</dbReference>
<evidence type="ECO:0000313" key="2">
    <source>
        <dbReference type="Proteomes" id="UP000824533"/>
    </source>
</evidence>
<proteinExistence type="predicted"/>
<protein>
    <submittedName>
        <fullName evidence="1">Uncharacterized protein</fullName>
    </submittedName>
</protein>
<dbReference type="EMBL" id="CM034398">
    <property type="protein sequence ID" value="KAJ0177512.1"/>
    <property type="molecule type" value="Genomic_DNA"/>
</dbReference>
<keyword evidence="2" id="KW-1185">Reference proteome</keyword>
<name>A0ACC1D0Z1_9NEOP</name>
<reference evidence="1 2" key="1">
    <citation type="journal article" date="2021" name="Front. Genet.">
        <title>Chromosome-Level Genome Assembly Reveals Significant Gene Expansion in the Toll and IMD Signaling Pathways of Dendrolimus kikuchii.</title>
        <authorList>
            <person name="Zhou J."/>
            <person name="Wu P."/>
            <person name="Xiong Z."/>
            <person name="Liu N."/>
            <person name="Zhao N."/>
            <person name="Ji M."/>
            <person name="Qiu Y."/>
            <person name="Yang B."/>
        </authorList>
    </citation>
    <scope>NUCLEOTIDE SEQUENCE [LARGE SCALE GENOMIC DNA]</scope>
    <source>
        <strain evidence="1">Ann1</strain>
    </source>
</reference>
<organism evidence="1 2">
    <name type="scientific">Dendrolimus kikuchii</name>
    <dbReference type="NCBI Taxonomy" id="765133"/>
    <lineage>
        <taxon>Eukaryota</taxon>
        <taxon>Metazoa</taxon>
        <taxon>Ecdysozoa</taxon>
        <taxon>Arthropoda</taxon>
        <taxon>Hexapoda</taxon>
        <taxon>Insecta</taxon>
        <taxon>Pterygota</taxon>
        <taxon>Neoptera</taxon>
        <taxon>Endopterygota</taxon>
        <taxon>Lepidoptera</taxon>
        <taxon>Glossata</taxon>
        <taxon>Ditrysia</taxon>
        <taxon>Bombycoidea</taxon>
        <taxon>Lasiocampidae</taxon>
        <taxon>Dendrolimus</taxon>
    </lineage>
</organism>